<evidence type="ECO:0000313" key="1">
    <source>
        <dbReference type="EMBL" id="MBU3061659.1"/>
    </source>
</evidence>
<proteinExistence type="predicted"/>
<dbReference type="EMBL" id="JAHKNI010000002">
    <property type="protein sequence ID" value="MBU3061659.1"/>
    <property type="molecule type" value="Genomic_DNA"/>
</dbReference>
<keyword evidence="2" id="KW-1185">Reference proteome</keyword>
<accession>A0ABS6AUF8</accession>
<comment type="caution">
    <text evidence="1">The sequence shown here is derived from an EMBL/GenBank/DDBJ whole genome shotgun (WGS) entry which is preliminary data.</text>
</comment>
<dbReference type="RefSeq" id="WP_215916507.1">
    <property type="nucleotide sequence ID" value="NZ_JAHKNI010000002.1"/>
</dbReference>
<reference evidence="1 2" key="1">
    <citation type="submission" date="2021-06" db="EMBL/GenBank/DDBJ databases">
        <title>Actinomycetes sequencing.</title>
        <authorList>
            <person name="Shan Q."/>
        </authorList>
    </citation>
    <scope>NUCLEOTIDE SEQUENCE [LARGE SCALE GENOMIC DNA]</scope>
    <source>
        <strain evidence="1 2">NEAU-G5</strain>
    </source>
</reference>
<evidence type="ECO:0000313" key="2">
    <source>
        <dbReference type="Proteomes" id="UP000733379"/>
    </source>
</evidence>
<organism evidence="1 2">
    <name type="scientific">Nocardia albiluteola</name>
    <dbReference type="NCBI Taxonomy" id="2842303"/>
    <lineage>
        <taxon>Bacteria</taxon>
        <taxon>Bacillati</taxon>
        <taxon>Actinomycetota</taxon>
        <taxon>Actinomycetes</taxon>
        <taxon>Mycobacteriales</taxon>
        <taxon>Nocardiaceae</taxon>
        <taxon>Nocardia</taxon>
    </lineage>
</organism>
<dbReference type="Proteomes" id="UP000733379">
    <property type="component" value="Unassembled WGS sequence"/>
</dbReference>
<sequence>MTHVGLDVRVAKLEHRVTDIEESHGNSIYALTRDVRGLKIDNRRLVSHANSVGRSLTLIMKHLGIPPIPFEEITPADDAEIDQSFEDEA</sequence>
<gene>
    <name evidence="1" type="ORF">KO481_08990</name>
</gene>
<protein>
    <submittedName>
        <fullName evidence="1">Uncharacterized protein</fullName>
    </submittedName>
</protein>
<name>A0ABS6AUF8_9NOCA</name>